<evidence type="ECO:0000313" key="2">
    <source>
        <dbReference type="EMBL" id="MBO0935900.1"/>
    </source>
</evidence>
<gene>
    <name evidence="2" type="ORF">J2I47_05005</name>
</gene>
<dbReference type="PANTHER" id="PTHR34610:SF4">
    <property type="entry name" value="SLL8027 PROTEIN"/>
    <property type="match status" value="1"/>
</dbReference>
<dbReference type="Proteomes" id="UP000664034">
    <property type="component" value="Unassembled WGS sequence"/>
</dbReference>
<dbReference type="EMBL" id="JAFMYV010000002">
    <property type="protein sequence ID" value="MBO0935900.1"/>
    <property type="molecule type" value="Genomic_DNA"/>
</dbReference>
<dbReference type="InterPro" id="IPR002716">
    <property type="entry name" value="PIN_dom"/>
</dbReference>
<dbReference type="NCBIfam" id="TIGR00305">
    <property type="entry name" value="putative toxin-antitoxin system toxin component, PIN family"/>
    <property type="match status" value="1"/>
</dbReference>
<comment type="caution">
    <text evidence="2">The sequence shown here is derived from an EMBL/GenBank/DDBJ whole genome shotgun (WGS) entry which is preliminary data.</text>
</comment>
<feature type="domain" description="PIN" evidence="1">
    <location>
        <begin position="6"/>
        <end position="115"/>
    </location>
</feature>
<dbReference type="InterPro" id="IPR029060">
    <property type="entry name" value="PIN-like_dom_sf"/>
</dbReference>
<name>A0A939GE98_9BACT</name>
<accession>A0A939GE98</accession>
<dbReference type="RefSeq" id="WP_207363459.1">
    <property type="nucleotide sequence ID" value="NZ_JAFMYV010000002.1"/>
</dbReference>
<dbReference type="PANTHER" id="PTHR34610">
    <property type="entry name" value="SSL7007 PROTEIN"/>
    <property type="match status" value="1"/>
</dbReference>
<sequence>MKKRLKVVLDANWFVSACISRKSRRTLYYKLLRDVQVQVFYAPELMAEFDDVIQRAKFAKIVSPRHVHRFKVIALKFMKKTTIETIPSIVRDVDDNYLLGICEACQADFLVTGDQDLLVLGLYRSTTILNMNQFLQMISLIE</sequence>
<evidence type="ECO:0000259" key="1">
    <source>
        <dbReference type="Pfam" id="PF13470"/>
    </source>
</evidence>
<protein>
    <submittedName>
        <fullName evidence="2">Toxin-antitoxin system toxin component, PIN family</fullName>
    </submittedName>
</protein>
<organism evidence="2 3">
    <name type="scientific">Fibrella rubiginis</name>
    <dbReference type="NCBI Taxonomy" id="2817060"/>
    <lineage>
        <taxon>Bacteria</taxon>
        <taxon>Pseudomonadati</taxon>
        <taxon>Bacteroidota</taxon>
        <taxon>Cytophagia</taxon>
        <taxon>Cytophagales</taxon>
        <taxon>Spirosomataceae</taxon>
        <taxon>Fibrella</taxon>
    </lineage>
</organism>
<dbReference type="Pfam" id="PF13470">
    <property type="entry name" value="PIN_3"/>
    <property type="match status" value="1"/>
</dbReference>
<dbReference type="SUPFAM" id="SSF88723">
    <property type="entry name" value="PIN domain-like"/>
    <property type="match status" value="1"/>
</dbReference>
<reference evidence="2" key="1">
    <citation type="submission" date="2021-03" db="EMBL/GenBank/DDBJ databases">
        <title>Fibrella sp. HMF5335 genome sequencing and assembly.</title>
        <authorList>
            <person name="Kang H."/>
            <person name="Kim H."/>
            <person name="Bae S."/>
            <person name="Joh K."/>
        </authorList>
    </citation>
    <scope>NUCLEOTIDE SEQUENCE</scope>
    <source>
        <strain evidence="2">HMF5335</strain>
    </source>
</reference>
<evidence type="ECO:0000313" key="3">
    <source>
        <dbReference type="Proteomes" id="UP000664034"/>
    </source>
</evidence>
<keyword evidence="3" id="KW-1185">Reference proteome</keyword>
<dbReference type="AlphaFoldDB" id="A0A939GE98"/>
<proteinExistence type="predicted"/>
<dbReference type="InterPro" id="IPR002850">
    <property type="entry name" value="PIN_toxin-like"/>
</dbReference>